<evidence type="ECO:0000259" key="2">
    <source>
        <dbReference type="PROSITE" id="PS51388"/>
    </source>
</evidence>
<dbReference type="PANTHER" id="PTHR11566">
    <property type="entry name" value="DYNAMIN"/>
    <property type="match status" value="1"/>
</dbReference>
<dbReference type="Proteomes" id="UP000054498">
    <property type="component" value="Unassembled WGS sequence"/>
</dbReference>
<gene>
    <name evidence="3" type="ORF">MNEG_15878</name>
</gene>
<feature type="region of interest" description="Disordered" evidence="1">
    <location>
        <begin position="28"/>
        <end position="62"/>
    </location>
</feature>
<dbReference type="InterPro" id="IPR003130">
    <property type="entry name" value="GED"/>
</dbReference>
<protein>
    <submittedName>
        <fullName evidence="3">Dynamin-related GTPase</fullName>
        <ecNumber evidence="3">3.6.5.5</ecNumber>
    </submittedName>
</protein>
<dbReference type="AlphaFoldDB" id="A0A0D2M9M9"/>
<dbReference type="PROSITE" id="PS51388">
    <property type="entry name" value="GED"/>
    <property type="match status" value="1"/>
</dbReference>
<dbReference type="PANTHER" id="PTHR11566:SF21">
    <property type="entry name" value="DYNAMIN RELATED PROTEIN 1, ISOFORM A"/>
    <property type="match status" value="1"/>
</dbReference>
<dbReference type="RefSeq" id="XP_013891105.1">
    <property type="nucleotide sequence ID" value="XM_014035651.1"/>
</dbReference>
<dbReference type="GO" id="GO:0005525">
    <property type="term" value="F:GTP binding"/>
    <property type="evidence" value="ECO:0007669"/>
    <property type="project" value="InterPro"/>
</dbReference>
<proteinExistence type="predicted"/>
<dbReference type="GO" id="GO:0005874">
    <property type="term" value="C:microtubule"/>
    <property type="evidence" value="ECO:0007669"/>
    <property type="project" value="TreeGrafter"/>
</dbReference>
<evidence type="ECO:0000313" key="4">
    <source>
        <dbReference type="Proteomes" id="UP000054498"/>
    </source>
</evidence>
<dbReference type="KEGG" id="mng:MNEG_15878"/>
<evidence type="ECO:0000256" key="1">
    <source>
        <dbReference type="SAM" id="MobiDB-lite"/>
    </source>
</evidence>
<dbReference type="GO" id="GO:0008017">
    <property type="term" value="F:microtubule binding"/>
    <property type="evidence" value="ECO:0007669"/>
    <property type="project" value="TreeGrafter"/>
</dbReference>
<dbReference type="GO" id="GO:0003924">
    <property type="term" value="F:GTPase activity"/>
    <property type="evidence" value="ECO:0007669"/>
    <property type="project" value="InterPro"/>
</dbReference>
<dbReference type="InterPro" id="IPR020850">
    <property type="entry name" value="GED_dom"/>
</dbReference>
<feature type="domain" description="GED" evidence="2">
    <location>
        <begin position="67"/>
        <end position="132"/>
    </location>
</feature>
<reference evidence="3 4" key="1">
    <citation type="journal article" date="2013" name="BMC Genomics">
        <title>Reconstruction of the lipid metabolism for the microalga Monoraphidium neglectum from its genome sequence reveals characteristics suitable for biofuel production.</title>
        <authorList>
            <person name="Bogen C."/>
            <person name="Al-Dilaimi A."/>
            <person name="Albersmeier A."/>
            <person name="Wichmann J."/>
            <person name="Grundmann M."/>
            <person name="Rupp O."/>
            <person name="Lauersen K.J."/>
            <person name="Blifernez-Klassen O."/>
            <person name="Kalinowski J."/>
            <person name="Goesmann A."/>
            <person name="Mussgnug J.H."/>
            <person name="Kruse O."/>
        </authorList>
    </citation>
    <scope>NUCLEOTIDE SEQUENCE [LARGE SCALE GENOMIC DNA]</scope>
    <source>
        <strain evidence="3 4">SAG 48.87</strain>
    </source>
</reference>
<dbReference type="EMBL" id="KK105968">
    <property type="protein sequence ID" value="KIY92085.1"/>
    <property type="molecule type" value="Genomic_DNA"/>
</dbReference>
<keyword evidence="4" id="KW-1185">Reference proteome</keyword>
<accession>A0A0D2M9M9</accession>
<dbReference type="Pfam" id="PF02212">
    <property type="entry name" value="GED"/>
    <property type="match status" value="1"/>
</dbReference>
<dbReference type="SMART" id="SM00302">
    <property type="entry name" value="GED"/>
    <property type="match status" value="1"/>
</dbReference>
<dbReference type="GO" id="GO:0005737">
    <property type="term" value="C:cytoplasm"/>
    <property type="evidence" value="ECO:0007669"/>
    <property type="project" value="TreeGrafter"/>
</dbReference>
<dbReference type="STRING" id="145388.A0A0D2M9M9"/>
<dbReference type="EC" id="3.6.5.5" evidence="3"/>
<dbReference type="InterPro" id="IPR022812">
    <property type="entry name" value="Dynamin"/>
</dbReference>
<dbReference type="GO" id="GO:0016020">
    <property type="term" value="C:membrane"/>
    <property type="evidence" value="ECO:0007669"/>
    <property type="project" value="TreeGrafter"/>
</dbReference>
<sequence>MAWPCPSPPLGANPDCGWFGWLTKGDTGAGGGGGASAAQRQANALLDHSLESSRAGKPRSEQEEVQVEVIRLLVSSYFDIVRHNLADMVPKCLMRHLVHHSQRGMQQHLIAALYSPGRQSLAALPPRPLDAA</sequence>
<evidence type="ECO:0000313" key="3">
    <source>
        <dbReference type="EMBL" id="KIY92085.1"/>
    </source>
</evidence>
<name>A0A0D2M9M9_9CHLO</name>
<dbReference type="GeneID" id="25733582"/>
<dbReference type="Gene3D" id="1.20.120.1240">
    <property type="entry name" value="Dynamin, middle domain"/>
    <property type="match status" value="1"/>
</dbReference>
<dbReference type="OrthoDB" id="5061070at2759"/>
<keyword evidence="3" id="KW-0378">Hydrolase</keyword>
<organism evidence="3 4">
    <name type="scientific">Monoraphidium neglectum</name>
    <dbReference type="NCBI Taxonomy" id="145388"/>
    <lineage>
        <taxon>Eukaryota</taxon>
        <taxon>Viridiplantae</taxon>
        <taxon>Chlorophyta</taxon>
        <taxon>core chlorophytes</taxon>
        <taxon>Chlorophyceae</taxon>
        <taxon>CS clade</taxon>
        <taxon>Sphaeropleales</taxon>
        <taxon>Selenastraceae</taxon>
        <taxon>Monoraphidium</taxon>
    </lineage>
</organism>